<dbReference type="AlphaFoldDB" id="A0A2R8B633"/>
<accession>A0A2R8B633</accession>
<feature type="transmembrane region" description="Helical" evidence="6">
    <location>
        <begin position="291"/>
        <end position="311"/>
    </location>
</feature>
<dbReference type="PANTHER" id="PTHR33529">
    <property type="entry name" value="SLR0882 PROTEIN-RELATED"/>
    <property type="match status" value="1"/>
</dbReference>
<evidence type="ECO:0000256" key="4">
    <source>
        <dbReference type="ARBA" id="ARBA00022989"/>
    </source>
</evidence>
<keyword evidence="4 6" id="KW-1133">Transmembrane helix</keyword>
<dbReference type="GO" id="GO:0055085">
    <property type="term" value="P:transmembrane transport"/>
    <property type="evidence" value="ECO:0007669"/>
    <property type="project" value="InterPro"/>
</dbReference>
<protein>
    <submittedName>
        <fullName evidence="7">Uncharacterized protein</fullName>
    </submittedName>
</protein>
<dbReference type="InterPro" id="IPR030922">
    <property type="entry name" value="LptF"/>
</dbReference>
<dbReference type="Pfam" id="PF03739">
    <property type="entry name" value="LptF_LptG"/>
    <property type="match status" value="1"/>
</dbReference>
<dbReference type="GO" id="GO:0043190">
    <property type="term" value="C:ATP-binding cassette (ABC) transporter complex"/>
    <property type="evidence" value="ECO:0007669"/>
    <property type="project" value="InterPro"/>
</dbReference>
<evidence type="ECO:0000256" key="3">
    <source>
        <dbReference type="ARBA" id="ARBA00022692"/>
    </source>
</evidence>
<dbReference type="EMBL" id="OMOQ01000001">
    <property type="protein sequence ID" value="SPH18054.1"/>
    <property type="molecule type" value="Genomic_DNA"/>
</dbReference>
<evidence type="ECO:0000256" key="5">
    <source>
        <dbReference type="ARBA" id="ARBA00023136"/>
    </source>
</evidence>
<gene>
    <name evidence="7" type="ORF">DEA8626_01584</name>
</gene>
<keyword evidence="2" id="KW-1003">Cell membrane</keyword>
<feature type="transmembrane region" description="Helical" evidence="6">
    <location>
        <begin position="20"/>
        <end position="40"/>
    </location>
</feature>
<evidence type="ECO:0000256" key="1">
    <source>
        <dbReference type="ARBA" id="ARBA00004651"/>
    </source>
</evidence>
<feature type="transmembrane region" description="Helical" evidence="6">
    <location>
        <begin position="110"/>
        <end position="133"/>
    </location>
</feature>
<feature type="transmembrane region" description="Helical" evidence="6">
    <location>
        <begin position="318"/>
        <end position="336"/>
    </location>
</feature>
<proteinExistence type="predicted"/>
<reference evidence="7 8" key="1">
    <citation type="submission" date="2018-03" db="EMBL/GenBank/DDBJ databases">
        <authorList>
            <person name="Keele B.F."/>
        </authorList>
    </citation>
    <scope>NUCLEOTIDE SEQUENCE [LARGE SCALE GENOMIC DNA]</scope>
    <source>
        <strain evidence="7 8">CECT 8626</strain>
    </source>
</reference>
<sequence length="387" mass="42134">MARDERREKEKVSRFDRYLLSQLMMLFGFFALILVSVYWVNRAVSLFDQLISDGQSAWVFLEFTALTLPNVIRLVLPVAAFVATVYVTNRLSAESELIVMQATGFSPWRLARPVLIFGLVVALMIAVLVTVLVPASRAKLAERRGEIAENVAANFLTEGTFLHPAAGITFYIRKITPRGELQDIFLTDLRAAGQRTTYTARRAILVKDPGGPKLVMFDGMAQTLSTETRGLAVTRFSDFTYDIGALIAGRGSPVPTVEELPTQALIAPDSVLLATMGTDAAALRVELHHRLSQPALAVVAALIGFATLLTGGYSRFGLWRQIVFAVVLLIVVQFFVNGATSLVTGAPALWPVLYLPSLAGLALSALLLAYAGRIRKVHHEFASAVAS</sequence>
<dbReference type="Proteomes" id="UP000244924">
    <property type="component" value="Unassembled WGS sequence"/>
</dbReference>
<evidence type="ECO:0000256" key="6">
    <source>
        <dbReference type="SAM" id="Phobius"/>
    </source>
</evidence>
<evidence type="ECO:0000313" key="7">
    <source>
        <dbReference type="EMBL" id="SPH18054.1"/>
    </source>
</evidence>
<dbReference type="NCBIfam" id="TIGR04407">
    <property type="entry name" value="LptF_YjgP"/>
    <property type="match status" value="1"/>
</dbReference>
<name>A0A2R8B633_9RHOB</name>
<evidence type="ECO:0000256" key="2">
    <source>
        <dbReference type="ARBA" id="ARBA00022475"/>
    </source>
</evidence>
<feature type="transmembrane region" description="Helical" evidence="6">
    <location>
        <begin position="71"/>
        <end position="89"/>
    </location>
</feature>
<organism evidence="7 8">
    <name type="scientific">Albidovulum aquaemixtae</name>
    <dbReference type="NCBI Taxonomy" id="1542388"/>
    <lineage>
        <taxon>Bacteria</taxon>
        <taxon>Pseudomonadati</taxon>
        <taxon>Pseudomonadota</taxon>
        <taxon>Alphaproteobacteria</taxon>
        <taxon>Rhodobacterales</taxon>
        <taxon>Paracoccaceae</taxon>
        <taxon>Albidovulum</taxon>
    </lineage>
</organism>
<keyword evidence="8" id="KW-1185">Reference proteome</keyword>
<dbReference type="InterPro" id="IPR005495">
    <property type="entry name" value="LptG/LptF_permease"/>
</dbReference>
<comment type="subcellular location">
    <subcellularLocation>
        <location evidence="1">Cell membrane</location>
        <topology evidence="1">Multi-pass membrane protein</topology>
    </subcellularLocation>
</comment>
<keyword evidence="3 6" id="KW-0812">Transmembrane</keyword>
<keyword evidence="5 6" id="KW-0472">Membrane</keyword>
<dbReference type="PANTHER" id="PTHR33529:SF6">
    <property type="entry name" value="YJGP_YJGQ FAMILY PERMEASE"/>
    <property type="match status" value="1"/>
</dbReference>
<evidence type="ECO:0000313" key="8">
    <source>
        <dbReference type="Proteomes" id="UP000244924"/>
    </source>
</evidence>
<feature type="transmembrane region" description="Helical" evidence="6">
    <location>
        <begin position="348"/>
        <end position="371"/>
    </location>
</feature>
<dbReference type="GO" id="GO:0015920">
    <property type="term" value="P:lipopolysaccharide transport"/>
    <property type="evidence" value="ECO:0007669"/>
    <property type="project" value="TreeGrafter"/>
</dbReference>